<dbReference type="EMBL" id="RDQZ01000009">
    <property type="protein sequence ID" value="RXH13730.1"/>
    <property type="molecule type" value="Genomic_DNA"/>
</dbReference>
<accession>A0AAE5X1Y7</accession>
<reference evidence="1 3" key="1">
    <citation type="submission" date="2018-06" db="EMBL/GenBank/DDBJ databases">
        <title>Comparative genomics of rhizobia nodulating Arachis hypogaea in China.</title>
        <authorList>
            <person name="Li Y."/>
        </authorList>
    </citation>
    <scope>NUCLEOTIDE SEQUENCE [LARGE SCALE GENOMIC DNA]</scope>
    <source>
        <strain evidence="1 3">CCBAU 51670</strain>
    </source>
</reference>
<organism evidence="1 3">
    <name type="scientific">Bradyrhizobium guangzhouense</name>
    <dbReference type="NCBI Taxonomy" id="1325095"/>
    <lineage>
        <taxon>Bacteria</taxon>
        <taxon>Pseudomonadati</taxon>
        <taxon>Pseudomonadota</taxon>
        <taxon>Alphaproteobacteria</taxon>
        <taxon>Hyphomicrobiales</taxon>
        <taxon>Nitrobacteraceae</taxon>
        <taxon>Bradyrhizobium</taxon>
    </lineage>
</organism>
<evidence type="ECO:0000313" key="1">
    <source>
        <dbReference type="EMBL" id="QAU47203.1"/>
    </source>
</evidence>
<dbReference type="InterPro" id="IPR043019">
    <property type="entry name" value="GrlR_sf"/>
</dbReference>
<dbReference type="KEGG" id="bgz:XH91_18845"/>
<name>A0AAE5X1Y7_9BRAD</name>
<protein>
    <recommendedName>
        <fullName evidence="5">T3SS negative regulator,GrlR</fullName>
    </recommendedName>
</protein>
<reference evidence="2 4" key="2">
    <citation type="submission" date="2018-10" db="EMBL/GenBank/DDBJ databases">
        <title>Bradyrhizobium sp. nov., effective nodules isolated from peanut in China.</title>
        <authorList>
            <person name="Li Y."/>
        </authorList>
    </citation>
    <scope>NUCLEOTIDE SEQUENCE [LARGE SCALE GENOMIC DNA]</scope>
    <source>
        <strain evidence="2 4">CCBAU 53426</strain>
    </source>
</reference>
<dbReference type="Proteomes" id="UP000290401">
    <property type="component" value="Unassembled WGS sequence"/>
</dbReference>
<dbReference type="Gene3D" id="2.40.128.380">
    <property type="entry name" value="T3SS negative regulator GrlR"/>
    <property type="match status" value="1"/>
</dbReference>
<keyword evidence="4" id="KW-1185">Reference proteome</keyword>
<dbReference type="RefSeq" id="WP_128951943.1">
    <property type="nucleotide sequence ID" value="NZ_CP030053.1"/>
</dbReference>
<evidence type="ECO:0000313" key="4">
    <source>
        <dbReference type="Proteomes" id="UP000290401"/>
    </source>
</evidence>
<evidence type="ECO:0000313" key="2">
    <source>
        <dbReference type="EMBL" id="RXH13730.1"/>
    </source>
</evidence>
<dbReference type="AlphaFoldDB" id="A0AAE5X1Y7"/>
<dbReference type="EMBL" id="CP030053">
    <property type="protein sequence ID" value="QAU47203.1"/>
    <property type="molecule type" value="Genomic_DNA"/>
</dbReference>
<dbReference type="Proteomes" id="UP000288972">
    <property type="component" value="Chromosome"/>
</dbReference>
<proteinExistence type="predicted"/>
<sequence length="117" mass="12440">MKNGLYSIHIRMLDGVKGRDSGVLILRDGTLLGGGPYFWSRGSYSSGDGTWKGELATNQHSPFADPLVRPLFAGTQATSGFSGTFTEEGAEVYGTVLVAGHRSLGFSATLKWLADVV</sequence>
<evidence type="ECO:0008006" key="5">
    <source>
        <dbReference type="Google" id="ProtNLM"/>
    </source>
</evidence>
<evidence type="ECO:0000313" key="3">
    <source>
        <dbReference type="Proteomes" id="UP000288972"/>
    </source>
</evidence>
<gene>
    <name evidence="2" type="ORF">EAS56_14130</name>
    <name evidence="1" type="ORF">XH91_18845</name>
</gene>